<proteinExistence type="predicted"/>
<evidence type="ECO:0000313" key="3">
    <source>
        <dbReference type="Proteomes" id="UP001054837"/>
    </source>
</evidence>
<name>A0AAV4PB11_9ARAC</name>
<sequence>MGASIRSEPFRRPDGNSLEFGKGQVKISSRTTKKKVRRPPPTPNSTQKSHAYSATVSRAVNPLNSKGPSGVELNPDFWWGGLILRRRSIP</sequence>
<evidence type="ECO:0000256" key="1">
    <source>
        <dbReference type="SAM" id="MobiDB-lite"/>
    </source>
</evidence>
<protein>
    <submittedName>
        <fullName evidence="2">Uncharacterized protein</fullName>
    </submittedName>
</protein>
<feature type="region of interest" description="Disordered" evidence="1">
    <location>
        <begin position="1"/>
        <end position="74"/>
    </location>
</feature>
<evidence type="ECO:0000313" key="2">
    <source>
        <dbReference type="EMBL" id="GIX94254.1"/>
    </source>
</evidence>
<comment type="caution">
    <text evidence="2">The sequence shown here is derived from an EMBL/GenBank/DDBJ whole genome shotgun (WGS) entry which is preliminary data.</text>
</comment>
<feature type="compositionally biased region" description="Polar residues" evidence="1">
    <location>
        <begin position="44"/>
        <end position="67"/>
    </location>
</feature>
<accession>A0AAV4PB11</accession>
<dbReference type="AlphaFoldDB" id="A0AAV4PB11"/>
<gene>
    <name evidence="2" type="ORF">CDAR_605351</name>
</gene>
<dbReference type="Proteomes" id="UP001054837">
    <property type="component" value="Unassembled WGS sequence"/>
</dbReference>
<reference evidence="2 3" key="1">
    <citation type="submission" date="2021-06" db="EMBL/GenBank/DDBJ databases">
        <title>Caerostris darwini draft genome.</title>
        <authorList>
            <person name="Kono N."/>
            <person name="Arakawa K."/>
        </authorList>
    </citation>
    <scope>NUCLEOTIDE SEQUENCE [LARGE SCALE GENOMIC DNA]</scope>
</reference>
<dbReference type="EMBL" id="BPLQ01002586">
    <property type="protein sequence ID" value="GIX94254.1"/>
    <property type="molecule type" value="Genomic_DNA"/>
</dbReference>
<keyword evidence="3" id="KW-1185">Reference proteome</keyword>
<organism evidence="2 3">
    <name type="scientific">Caerostris darwini</name>
    <dbReference type="NCBI Taxonomy" id="1538125"/>
    <lineage>
        <taxon>Eukaryota</taxon>
        <taxon>Metazoa</taxon>
        <taxon>Ecdysozoa</taxon>
        <taxon>Arthropoda</taxon>
        <taxon>Chelicerata</taxon>
        <taxon>Arachnida</taxon>
        <taxon>Araneae</taxon>
        <taxon>Araneomorphae</taxon>
        <taxon>Entelegynae</taxon>
        <taxon>Araneoidea</taxon>
        <taxon>Araneidae</taxon>
        <taxon>Caerostris</taxon>
    </lineage>
</organism>